<dbReference type="Proteomes" id="UP000236736">
    <property type="component" value="Unassembled WGS sequence"/>
</dbReference>
<dbReference type="EMBL" id="FNVR01000017">
    <property type="protein sequence ID" value="SEG18912.1"/>
    <property type="molecule type" value="Genomic_DNA"/>
</dbReference>
<name>A0A1H5Y503_9BACT</name>
<dbReference type="AlphaFoldDB" id="A0A1H5Y503"/>
<evidence type="ECO:0000313" key="1">
    <source>
        <dbReference type="EMBL" id="SEG18912.1"/>
    </source>
</evidence>
<dbReference type="OrthoDB" id="9806213at2"/>
<organism evidence="1 2">
    <name type="scientific">Algoriphagus boritolerans DSM 17298 = JCM 18970</name>
    <dbReference type="NCBI Taxonomy" id="1120964"/>
    <lineage>
        <taxon>Bacteria</taxon>
        <taxon>Pseudomonadati</taxon>
        <taxon>Bacteroidota</taxon>
        <taxon>Cytophagia</taxon>
        <taxon>Cytophagales</taxon>
        <taxon>Cyclobacteriaceae</taxon>
        <taxon>Algoriphagus</taxon>
    </lineage>
</organism>
<protein>
    <submittedName>
        <fullName evidence="1">Uncharacterized protein</fullName>
    </submittedName>
</protein>
<reference evidence="2" key="1">
    <citation type="submission" date="2016-10" db="EMBL/GenBank/DDBJ databases">
        <authorList>
            <person name="Varghese N."/>
            <person name="Submissions S."/>
        </authorList>
    </citation>
    <scope>NUCLEOTIDE SEQUENCE [LARGE SCALE GENOMIC DNA]</scope>
    <source>
        <strain evidence="2">DSM 17298</strain>
    </source>
</reference>
<keyword evidence="2" id="KW-1185">Reference proteome</keyword>
<accession>A0A1H5Y503</accession>
<evidence type="ECO:0000313" key="2">
    <source>
        <dbReference type="Proteomes" id="UP000236736"/>
    </source>
</evidence>
<proteinExistence type="predicted"/>
<gene>
    <name evidence="1" type="ORF">SAMN03080598_02809</name>
</gene>
<sequence length="180" mass="21262">MAGILIMSFDLKEPWGTHRKYQVFDEKYIDIFGRPEVTAHRILMLDLVDKIIISKLPTLKNQLVAKYALTRFAILFILRQIFENDNKGKELLVSPELFVKDLKDRQDFIDSTSTIINDIIIDFNGEVENLGEDFDYKSKLRDENWIKKLSQEIVSSYLKQVSRQRIESFENEWNKRIASR</sequence>
<dbReference type="RefSeq" id="WP_103925457.1">
    <property type="nucleotide sequence ID" value="NZ_FNVR01000017.1"/>
</dbReference>